<organism evidence="2 3">
    <name type="scientific">Elysia crispata</name>
    <name type="common">lettuce slug</name>
    <dbReference type="NCBI Taxonomy" id="231223"/>
    <lineage>
        <taxon>Eukaryota</taxon>
        <taxon>Metazoa</taxon>
        <taxon>Spiralia</taxon>
        <taxon>Lophotrochozoa</taxon>
        <taxon>Mollusca</taxon>
        <taxon>Gastropoda</taxon>
        <taxon>Heterobranchia</taxon>
        <taxon>Euthyneura</taxon>
        <taxon>Panpulmonata</taxon>
        <taxon>Sacoglossa</taxon>
        <taxon>Placobranchoidea</taxon>
        <taxon>Plakobranchidae</taxon>
        <taxon>Elysia</taxon>
    </lineage>
</organism>
<feature type="region of interest" description="Disordered" evidence="1">
    <location>
        <begin position="62"/>
        <end position="153"/>
    </location>
</feature>
<comment type="caution">
    <text evidence="2">The sequence shown here is derived from an EMBL/GenBank/DDBJ whole genome shotgun (WGS) entry which is preliminary data.</text>
</comment>
<keyword evidence="3" id="KW-1185">Reference proteome</keyword>
<feature type="compositionally biased region" description="Low complexity" evidence="1">
    <location>
        <begin position="90"/>
        <end position="116"/>
    </location>
</feature>
<evidence type="ECO:0000256" key="1">
    <source>
        <dbReference type="SAM" id="MobiDB-lite"/>
    </source>
</evidence>
<dbReference type="Proteomes" id="UP001283361">
    <property type="component" value="Unassembled WGS sequence"/>
</dbReference>
<sequence length="238" mass="25817">MYCYLFYDSTVCSCWCFSVPPATIGLNVSTCPENDRRCTKTRSRLTGRRCQRQQQHLLYRGMKHATSSAVVTDSQSLAASPHPRGHQRRTTTTEATTAAADNNNNSISIPAAPPASRDQPASGPEPSSSHLMPIRDSPGRARCPSPAPTRSGRVRRLQLVHGRRQHVGLLPQHVLTAIPSVLGATPRGVAGARQGGQPAGQPVRRIGRSFHRKSPKVPKVPRPARALMVFDSVKRGIG</sequence>
<feature type="compositionally biased region" description="Polar residues" evidence="1">
    <location>
        <begin position="65"/>
        <end position="78"/>
    </location>
</feature>
<reference evidence="2" key="1">
    <citation type="journal article" date="2023" name="G3 (Bethesda)">
        <title>A reference genome for the long-term kleptoplast-retaining sea slug Elysia crispata morphotype clarki.</title>
        <authorList>
            <person name="Eastman K.E."/>
            <person name="Pendleton A.L."/>
            <person name="Shaikh M.A."/>
            <person name="Suttiyut T."/>
            <person name="Ogas R."/>
            <person name="Tomko P."/>
            <person name="Gavelis G."/>
            <person name="Widhalm J.R."/>
            <person name="Wisecaver J.H."/>
        </authorList>
    </citation>
    <scope>NUCLEOTIDE SEQUENCE</scope>
    <source>
        <strain evidence="2">ECLA1</strain>
    </source>
</reference>
<evidence type="ECO:0000313" key="3">
    <source>
        <dbReference type="Proteomes" id="UP001283361"/>
    </source>
</evidence>
<dbReference type="EMBL" id="JAWDGP010007039">
    <property type="protein sequence ID" value="KAK3730985.1"/>
    <property type="molecule type" value="Genomic_DNA"/>
</dbReference>
<accession>A0AAE0Y3P3</accession>
<proteinExistence type="predicted"/>
<evidence type="ECO:0000313" key="2">
    <source>
        <dbReference type="EMBL" id="KAK3730985.1"/>
    </source>
</evidence>
<protein>
    <submittedName>
        <fullName evidence="2">Uncharacterized protein</fullName>
    </submittedName>
</protein>
<name>A0AAE0Y3P3_9GAST</name>
<gene>
    <name evidence="2" type="ORF">RRG08_063506</name>
</gene>
<dbReference type="AlphaFoldDB" id="A0AAE0Y3P3"/>